<protein>
    <submittedName>
        <fullName evidence="5">Outer membrane beta-barrel protein</fullName>
    </submittedName>
</protein>
<gene>
    <name evidence="5" type="ORF">L6773_05165</name>
</gene>
<feature type="compositionally biased region" description="Polar residues" evidence="2">
    <location>
        <begin position="220"/>
        <end position="235"/>
    </location>
</feature>
<dbReference type="InterPro" id="IPR011250">
    <property type="entry name" value="OMP/PagP_B-barrel"/>
</dbReference>
<feature type="region of interest" description="Disordered" evidence="2">
    <location>
        <begin position="220"/>
        <end position="239"/>
    </location>
</feature>
<reference evidence="5" key="2">
    <citation type="submission" date="2024-05" db="EMBL/GenBank/DDBJ databases">
        <title>Rhodohalobacter halophilus gen. nov., sp. nov., a moderately halophilic member of the family Balneolaceae.</title>
        <authorList>
            <person name="Xia J."/>
        </authorList>
    </citation>
    <scope>NUCLEOTIDE SEQUENCE</scope>
    <source>
        <strain evidence="5">WB101</strain>
    </source>
</reference>
<name>A0ABS9KAR3_9BACT</name>
<accession>A0ABS9KAR3</accession>
<evidence type="ECO:0000256" key="3">
    <source>
        <dbReference type="SAM" id="Phobius"/>
    </source>
</evidence>
<keyword evidence="6" id="KW-1185">Reference proteome</keyword>
<keyword evidence="1" id="KW-0732">Signal</keyword>
<dbReference type="Pfam" id="PF13505">
    <property type="entry name" value="OMP_b-brl"/>
    <property type="match status" value="1"/>
</dbReference>
<evidence type="ECO:0000256" key="1">
    <source>
        <dbReference type="ARBA" id="ARBA00022729"/>
    </source>
</evidence>
<dbReference type="SUPFAM" id="SSF56925">
    <property type="entry name" value="OMPA-like"/>
    <property type="match status" value="1"/>
</dbReference>
<evidence type="ECO:0000256" key="2">
    <source>
        <dbReference type="SAM" id="MobiDB-lite"/>
    </source>
</evidence>
<feature type="region of interest" description="Disordered" evidence="2">
    <location>
        <begin position="134"/>
        <end position="153"/>
    </location>
</feature>
<comment type="caution">
    <text evidence="5">The sequence shown here is derived from an EMBL/GenBank/DDBJ whole genome shotgun (WGS) entry which is preliminary data.</text>
</comment>
<evidence type="ECO:0000313" key="5">
    <source>
        <dbReference type="EMBL" id="MCG2587942.1"/>
    </source>
</evidence>
<dbReference type="InterPro" id="IPR027385">
    <property type="entry name" value="Beta-barrel_OMP"/>
</dbReference>
<keyword evidence="3" id="KW-0472">Membrane</keyword>
<proteinExistence type="predicted"/>
<dbReference type="EMBL" id="JAKLWS010000004">
    <property type="protein sequence ID" value="MCG2587942.1"/>
    <property type="molecule type" value="Genomic_DNA"/>
</dbReference>
<evidence type="ECO:0000259" key="4">
    <source>
        <dbReference type="Pfam" id="PF13505"/>
    </source>
</evidence>
<evidence type="ECO:0000313" key="6">
    <source>
        <dbReference type="Proteomes" id="UP001165366"/>
    </source>
</evidence>
<dbReference type="RefSeq" id="WP_237852785.1">
    <property type="nucleotide sequence ID" value="NZ_JAKLWS010000004.1"/>
</dbReference>
<sequence>MSDEQNHNDPLERLFRKKAEEYDISYREEDWLKLEKKLDARDMKIYYRRRFRWLAAASILILSLIGYYTVQNHNKINELTEQLNQTEQVQPNDQPVNPQENLALTERETAESNDQANEAEAADESEGSVIVNEPETTGQDQQPSTTVNNDSESIATVTEDEPLADEPEHLPGRAFAEARQTIPEQSVQPSELFPNRSSMLATVHSENQAVDLKSTSSYSRFQTYNGDPENGTSAIRTAPLPAKNGFNSNQSAFATDSRFAVGIVLSPDLSTASGMSNFDSPGFKGGILAEYAISKNISVISGIAISNVKYKADGDAYNPPQGWNYGVMPDRTSAVCVVLDIPINLKANLFNFDRSRIYTTAGLSSYIMVNEEYKFQYEGNQQGLDSSWSDATGTRHWFSNAGFSIGVEYDLSPSWSIRAEPHIKVPLKGVGWGDVELYSFGNFLSLNYRFSM</sequence>
<feature type="region of interest" description="Disordered" evidence="2">
    <location>
        <begin position="108"/>
        <end position="129"/>
    </location>
</feature>
<reference evidence="5" key="1">
    <citation type="submission" date="2022-01" db="EMBL/GenBank/DDBJ databases">
        <authorList>
            <person name="Wang Y."/>
        </authorList>
    </citation>
    <scope>NUCLEOTIDE SEQUENCE</scope>
    <source>
        <strain evidence="5">WB101</strain>
    </source>
</reference>
<keyword evidence="3" id="KW-1133">Transmembrane helix</keyword>
<dbReference type="Proteomes" id="UP001165366">
    <property type="component" value="Unassembled WGS sequence"/>
</dbReference>
<feature type="transmembrane region" description="Helical" evidence="3">
    <location>
        <begin position="51"/>
        <end position="70"/>
    </location>
</feature>
<organism evidence="5 6">
    <name type="scientific">Rhodohalobacter sulfatireducens</name>
    <dbReference type="NCBI Taxonomy" id="2911366"/>
    <lineage>
        <taxon>Bacteria</taxon>
        <taxon>Pseudomonadati</taxon>
        <taxon>Balneolota</taxon>
        <taxon>Balneolia</taxon>
        <taxon>Balneolales</taxon>
        <taxon>Balneolaceae</taxon>
        <taxon>Rhodohalobacter</taxon>
    </lineage>
</organism>
<feature type="domain" description="Outer membrane protein beta-barrel" evidence="4">
    <location>
        <begin position="250"/>
        <end position="450"/>
    </location>
</feature>
<keyword evidence="3" id="KW-0812">Transmembrane</keyword>